<dbReference type="VEuPathDB" id="FungiDB:CCM_07690"/>
<dbReference type="InParanoid" id="G3JQZ4"/>
<reference evidence="1 2" key="1">
    <citation type="journal article" date="2011" name="Genome Biol.">
        <title>Genome sequence of the insect pathogenic fungus Cordyceps militaris, a valued traditional Chinese medicine.</title>
        <authorList>
            <person name="Zheng P."/>
            <person name="Xia Y."/>
            <person name="Xiao G."/>
            <person name="Xiong C."/>
            <person name="Hu X."/>
            <person name="Zhang S."/>
            <person name="Zheng H."/>
            <person name="Huang Y."/>
            <person name="Zhou Y."/>
            <person name="Wang S."/>
            <person name="Zhao G.P."/>
            <person name="Liu X."/>
            <person name="St Leger R.J."/>
            <person name="Wang C."/>
        </authorList>
    </citation>
    <scope>NUCLEOTIDE SEQUENCE [LARGE SCALE GENOMIC DNA]</scope>
    <source>
        <strain evidence="1 2">CM01</strain>
    </source>
</reference>
<dbReference type="HOGENOM" id="CLU_1562817_0_0_1"/>
<accession>G3JQZ4</accession>
<gene>
    <name evidence="1" type="ORF">CCM_07690</name>
</gene>
<evidence type="ECO:0000313" key="2">
    <source>
        <dbReference type="Proteomes" id="UP000001610"/>
    </source>
</evidence>
<keyword evidence="2" id="KW-1185">Reference proteome</keyword>
<evidence type="ECO:0000313" key="1">
    <source>
        <dbReference type="EMBL" id="EGX89438.1"/>
    </source>
</evidence>
<organism evidence="1 2">
    <name type="scientific">Cordyceps militaris (strain CM01)</name>
    <name type="common">Caterpillar fungus</name>
    <dbReference type="NCBI Taxonomy" id="983644"/>
    <lineage>
        <taxon>Eukaryota</taxon>
        <taxon>Fungi</taxon>
        <taxon>Dikarya</taxon>
        <taxon>Ascomycota</taxon>
        <taxon>Pezizomycotina</taxon>
        <taxon>Sordariomycetes</taxon>
        <taxon>Hypocreomycetidae</taxon>
        <taxon>Hypocreales</taxon>
        <taxon>Cordycipitaceae</taxon>
        <taxon>Cordyceps</taxon>
    </lineage>
</organism>
<dbReference type="GeneID" id="18169700"/>
<dbReference type="AlphaFoldDB" id="G3JQZ4"/>
<protein>
    <submittedName>
        <fullName evidence="1">Uncharacterized protein</fullName>
    </submittedName>
</protein>
<dbReference type="KEGG" id="cmt:CCM_07690"/>
<sequence length="171" mass="18764">MDDAVLESCFAKAEAPFVCEPPRPPSISPSNLNGVAGFTLAPREQASQTCFPSSSDLLLDGSEERWRPLDEYWCDLRIVNTAVLILPTAKAFLTGIHVQTICQTKNGQHSLRDQAQPPSLALTPAALFRHSSVVVRLGRTGSALGVFRSSHSHNIQEWTSEVNQIEFYGSR</sequence>
<dbReference type="RefSeq" id="XP_006672893.1">
    <property type="nucleotide sequence ID" value="XM_006672830.1"/>
</dbReference>
<name>G3JQZ4_CORMM</name>
<dbReference type="EMBL" id="JH126404">
    <property type="protein sequence ID" value="EGX89438.1"/>
    <property type="molecule type" value="Genomic_DNA"/>
</dbReference>
<proteinExistence type="predicted"/>
<dbReference type="Proteomes" id="UP000001610">
    <property type="component" value="Unassembled WGS sequence"/>
</dbReference>